<dbReference type="AlphaFoldDB" id="A0A1W1CHB8"/>
<protein>
    <recommendedName>
        <fullName evidence="1">Damage-control phosphatase ARMT1-like metal-binding domain-containing protein</fullName>
    </recommendedName>
</protein>
<dbReference type="InterPro" id="IPR014444">
    <property type="entry name" value="PH1575-like"/>
</dbReference>
<gene>
    <name evidence="2" type="ORF">MNB_SM-4-656</name>
</gene>
<dbReference type="Gene3D" id="1.10.285.20">
    <property type="entry name" value="Uncharacterised protein PF01937, DUF89, domain 2"/>
    <property type="match status" value="1"/>
</dbReference>
<dbReference type="PIRSF" id="PIRSF006593">
    <property type="entry name" value="UCP006593"/>
    <property type="match status" value="1"/>
</dbReference>
<evidence type="ECO:0000313" key="2">
    <source>
        <dbReference type="EMBL" id="SFV65107.1"/>
    </source>
</evidence>
<sequence>MLIDKECVACIINQSVKVANAIGAQPDVKNELLSEVTQMSKSFSFTNNPPEIAADVYEKMAQIANKTDLYDEIKDLSTKKAAALVPALKEKLKFSKDKLLTATKIAVAGNVIDLAAAVEFDLEEELVKVFDTEFAHNDFMVMQKELAKAKTILVIGDNVGEHIFDYLFIEILKELYPSATYSYMVRGNPIINDVTMKEAQEAGFDKLCNLVDSGVNTPGFAYSRANEYSQNLFDSVDLVISKGMGNYECLNESKRENIFFLLKVKCDVVANSLGKTIGDIICKQKENNE</sequence>
<accession>A0A1W1CHB8</accession>
<evidence type="ECO:0000259" key="1">
    <source>
        <dbReference type="Pfam" id="PF01937"/>
    </source>
</evidence>
<dbReference type="SUPFAM" id="SSF111321">
    <property type="entry name" value="AF1104-like"/>
    <property type="match status" value="1"/>
</dbReference>
<dbReference type="InterPro" id="IPR036075">
    <property type="entry name" value="ARMT-1-like_metal-bd_sf"/>
</dbReference>
<dbReference type="EMBL" id="FPHF01000083">
    <property type="protein sequence ID" value="SFV65107.1"/>
    <property type="molecule type" value="Genomic_DNA"/>
</dbReference>
<feature type="domain" description="Damage-control phosphatase ARMT1-like metal-binding" evidence="1">
    <location>
        <begin position="4"/>
        <end position="279"/>
    </location>
</feature>
<name>A0A1W1CHB8_9ZZZZ</name>
<dbReference type="InterPro" id="IPR002791">
    <property type="entry name" value="ARMT1-like_metal-bd"/>
</dbReference>
<organism evidence="2">
    <name type="scientific">hydrothermal vent metagenome</name>
    <dbReference type="NCBI Taxonomy" id="652676"/>
    <lineage>
        <taxon>unclassified sequences</taxon>
        <taxon>metagenomes</taxon>
        <taxon>ecological metagenomes</taxon>
    </lineage>
</organism>
<dbReference type="Pfam" id="PF01937">
    <property type="entry name" value="ARMT1-like_dom"/>
    <property type="match status" value="1"/>
</dbReference>
<reference evidence="2" key="1">
    <citation type="submission" date="2016-10" db="EMBL/GenBank/DDBJ databases">
        <authorList>
            <person name="de Groot N.N."/>
        </authorList>
    </citation>
    <scope>NUCLEOTIDE SEQUENCE</scope>
</reference>
<proteinExistence type="predicted"/>
<dbReference type="Gene3D" id="3.40.50.10880">
    <property type="entry name" value="Uncharacterised protein PF01937, DUF89, domain 3"/>
    <property type="match status" value="1"/>
</dbReference>